<accession>A0A1N7N9J7</accession>
<dbReference type="STRING" id="1086013.SAMN05421774_103225"/>
<dbReference type="AlphaFoldDB" id="A0A1N7N9J7"/>
<gene>
    <name evidence="1" type="ORF">SAMN05421774_103225</name>
</gene>
<dbReference type="RefSeq" id="WP_076530663.1">
    <property type="nucleotide sequence ID" value="NZ_BMEH01000003.1"/>
</dbReference>
<dbReference type="Gene3D" id="3.40.50.280">
    <property type="entry name" value="Cobalamin-binding domain"/>
    <property type="match status" value="1"/>
</dbReference>
<dbReference type="Proteomes" id="UP000186141">
    <property type="component" value="Unassembled WGS sequence"/>
</dbReference>
<evidence type="ECO:0000313" key="1">
    <source>
        <dbReference type="EMBL" id="SIS95057.1"/>
    </source>
</evidence>
<keyword evidence="2" id="KW-1185">Reference proteome</keyword>
<sequence>MPIPDRARLMPEPDLPQGADLLAEGRALTRYWTVGPSAFLDHVGASSEHAYKLRRMAEGAVMQHAQIGYRDRDKSCRAYAGIWEACDRQGVTVDRYGLCLDWSMALPRAQRAGAQRGTGMILPGVEDFVQLANSAPVAAHFGDFVLGFPAALENTQAALAAGSTAIGNLGQYFTFRVPGHDDDVEATAQTVRALGLIAAQPVPVMVHSNLDDGYAAQFTDLASCLGMILLERHIVTGIVGAPLGHCYGHHFSDPLARLAFQRAMAQIDAAPGTVIYGNTTAYRGRPAANFAGLSSYLLVDAVAQMTRPTGHAINAVPVTENDRIPEIDEVIDAQLFAGRLKDFAPMWLPMLDPGPVQELADRIVAGGRAFCTATLRGLEAAGVDTGDAFQMLLALRRLGARRLELAFGAGRPDPAVTGGRVPVAPATILAEIAEMADHALAGAGPVTDLAGLRVMVATSDVHEHGKMLIEEMLRRIGATVLDGGVSTDPARLADLARRDTPDAIAISTYNGVALGYFTDLLACGVTVPVLIGGRLNQIPEGSNTSLPVDVGDQLAAAGALVCREASALLPALRALLPRRTKA</sequence>
<dbReference type="OrthoDB" id="5888at2"/>
<organism evidence="1 2">
    <name type="scientific">Gemmobacter megaterium</name>
    <dbReference type="NCBI Taxonomy" id="1086013"/>
    <lineage>
        <taxon>Bacteria</taxon>
        <taxon>Pseudomonadati</taxon>
        <taxon>Pseudomonadota</taxon>
        <taxon>Alphaproteobacteria</taxon>
        <taxon>Rhodobacterales</taxon>
        <taxon>Paracoccaceae</taxon>
        <taxon>Gemmobacter</taxon>
    </lineage>
</organism>
<reference evidence="1 2" key="1">
    <citation type="submission" date="2017-01" db="EMBL/GenBank/DDBJ databases">
        <authorList>
            <person name="Mah S.A."/>
            <person name="Swanson W.J."/>
            <person name="Moy G.W."/>
            <person name="Vacquier V.D."/>
        </authorList>
    </citation>
    <scope>NUCLEOTIDE SEQUENCE [LARGE SCALE GENOMIC DNA]</scope>
    <source>
        <strain evidence="1 2">DSM 26375</strain>
    </source>
</reference>
<proteinExistence type="predicted"/>
<protein>
    <recommendedName>
        <fullName evidence="3">B12 binding domain-containing protein</fullName>
    </recommendedName>
</protein>
<evidence type="ECO:0008006" key="3">
    <source>
        <dbReference type="Google" id="ProtNLM"/>
    </source>
</evidence>
<dbReference type="GO" id="GO:0046872">
    <property type="term" value="F:metal ion binding"/>
    <property type="evidence" value="ECO:0007669"/>
    <property type="project" value="InterPro"/>
</dbReference>
<dbReference type="SUPFAM" id="SSF52242">
    <property type="entry name" value="Cobalamin (vitamin B12)-binding domain"/>
    <property type="match status" value="1"/>
</dbReference>
<dbReference type="CDD" id="cd02065">
    <property type="entry name" value="B12-binding_like"/>
    <property type="match status" value="1"/>
</dbReference>
<name>A0A1N7N9J7_9RHOB</name>
<dbReference type="InterPro" id="IPR036724">
    <property type="entry name" value="Cobalamin-bd_sf"/>
</dbReference>
<dbReference type="GO" id="GO:0031419">
    <property type="term" value="F:cobalamin binding"/>
    <property type="evidence" value="ECO:0007669"/>
    <property type="project" value="InterPro"/>
</dbReference>
<evidence type="ECO:0000313" key="2">
    <source>
        <dbReference type="Proteomes" id="UP000186141"/>
    </source>
</evidence>
<dbReference type="EMBL" id="FTOT01000003">
    <property type="protein sequence ID" value="SIS95057.1"/>
    <property type="molecule type" value="Genomic_DNA"/>
</dbReference>